<dbReference type="EMBL" id="JAKGTH010000008">
    <property type="protein sequence ID" value="MCF4101652.1"/>
    <property type="molecule type" value="Genomic_DNA"/>
</dbReference>
<dbReference type="RefSeq" id="WP_236133801.1">
    <property type="nucleotide sequence ID" value="NZ_JAKGTH010000008.1"/>
</dbReference>
<evidence type="ECO:0000256" key="2">
    <source>
        <dbReference type="ARBA" id="ARBA00022670"/>
    </source>
</evidence>
<evidence type="ECO:0000256" key="3">
    <source>
        <dbReference type="ARBA" id="ARBA00022801"/>
    </source>
</evidence>
<dbReference type="Proteomes" id="UP001179363">
    <property type="component" value="Unassembled WGS sequence"/>
</dbReference>
<comment type="caution">
    <text evidence="5">The sequence shown here is derived from an EMBL/GenBank/DDBJ whole genome shotgun (WGS) entry which is preliminary data.</text>
</comment>
<dbReference type="PANTHER" id="PTHR31817">
    <property type="match status" value="1"/>
</dbReference>
<protein>
    <submittedName>
        <fullName evidence="5">Flavohemoglobin expression-modulating QEGLA motif protein</fullName>
    </submittedName>
</protein>
<comment type="cofactor">
    <cofactor evidence="1">
        <name>Zn(2+)</name>
        <dbReference type="ChEBI" id="CHEBI:29105"/>
    </cofactor>
</comment>
<keyword evidence="2" id="KW-0645">Protease</keyword>
<evidence type="ECO:0000256" key="4">
    <source>
        <dbReference type="ARBA" id="ARBA00023049"/>
    </source>
</evidence>
<dbReference type="InterPro" id="IPR012548">
    <property type="entry name" value="MATCAP"/>
</dbReference>
<name>A0ABS9EFI0_9FLAO</name>
<organism evidence="5 6">
    <name type="scientific">Gillisia lutea</name>
    <dbReference type="NCBI Taxonomy" id="2909668"/>
    <lineage>
        <taxon>Bacteria</taxon>
        <taxon>Pseudomonadati</taxon>
        <taxon>Bacteroidota</taxon>
        <taxon>Flavobacteriia</taxon>
        <taxon>Flavobacteriales</taxon>
        <taxon>Flavobacteriaceae</taxon>
        <taxon>Gillisia</taxon>
    </lineage>
</organism>
<keyword evidence="6" id="KW-1185">Reference proteome</keyword>
<evidence type="ECO:0000256" key="1">
    <source>
        <dbReference type="ARBA" id="ARBA00001947"/>
    </source>
</evidence>
<accession>A0ABS9EFI0</accession>
<evidence type="ECO:0000313" key="6">
    <source>
        <dbReference type="Proteomes" id="UP001179363"/>
    </source>
</evidence>
<evidence type="ECO:0000313" key="5">
    <source>
        <dbReference type="EMBL" id="MCF4101652.1"/>
    </source>
</evidence>
<keyword evidence="3" id="KW-0378">Hydrolase</keyword>
<dbReference type="SMART" id="SM01154">
    <property type="entry name" value="DUF1704"/>
    <property type="match status" value="1"/>
</dbReference>
<dbReference type="Pfam" id="PF08014">
    <property type="entry name" value="MATCAP"/>
    <property type="match status" value="1"/>
</dbReference>
<sequence length="617" mass="70876">MPVTASNNTKLIKQILTTLKETNRVMCSLPGEGFLHLENDLPFLLIYRKKKESDPGTMRLVKSAGSYLIIGLEEVESTAELIYNLTDYLSAIYKSFLLLEIYSGPPQSNNFIIKGPLQKTESTLQIFQKEFNSIPSHKYGLNLNANIKETKNRQAENEKALLDLTRLKNSGGLLIGIEVPPVYKSEENHLYPVFFRQFRDHFSRVIQKGVYDFIRVQTSSGILSYTALGKRNVHDEVFKIDKQLTEIESSYQFLLLVSPVNIRQMRETFFESNFTKLPEYHYRLLPIDPDLLKRKLFNLRIDEIDDPALSHLYNEKRRELDIQISMLNERGTKDFFYNSIRLYQRVDDNLKYEAQQILEQVPESLEEDASVLIDAKEFCALARKEFEYFKSQDANFTSKVHIREDVNIMMVSQGELYVPADYKLSLTSAKALIQHEIGTHALTYYNGKQQPLSQLAVGLADYDPLQEGIAVLSEYLIGGLTGNRLRVLAGRVKAGAAVLEGATFQEVFRMLLKDYNFSRERAFNITSRVLQGGGFIKDIIYLKGLVHVIKYMKDGGQLEPLLAGKYALNHLKIIEELTERKILNTPKIKPRYLELDDYNQKLSKIREGMPLSQMITK</sequence>
<dbReference type="PANTHER" id="PTHR31817:SF0">
    <property type="entry name" value="CHROMOSOME UNDETERMINED SCAFFOLD_67, WHOLE GENOME SHOTGUN SEQUENCE"/>
    <property type="match status" value="1"/>
</dbReference>
<proteinExistence type="predicted"/>
<gene>
    <name evidence="5" type="ORF">L1I30_08250</name>
</gene>
<reference evidence="5" key="1">
    <citation type="submission" date="2022-01" db="EMBL/GenBank/DDBJ databases">
        <title>Gillisia lutea sp. nov., isolated from marine plastic residues from the Malvarosa beach (Valencia, Spain).</title>
        <authorList>
            <person name="Vidal-Verdu A."/>
            <person name="Molina-Menor E."/>
            <person name="Satari L."/>
            <person name="Pascual J."/>
            <person name="Pereto J."/>
            <person name="Porcar M."/>
        </authorList>
    </citation>
    <scope>NUCLEOTIDE SEQUENCE</scope>
    <source>
        <strain evidence="5">M10.2A</strain>
    </source>
</reference>
<keyword evidence="4" id="KW-0482">Metalloprotease</keyword>